<feature type="domain" description="Disease resistance protein winged helix" evidence="4">
    <location>
        <begin position="306"/>
        <end position="376"/>
    </location>
</feature>
<evidence type="ECO:0000313" key="6">
    <source>
        <dbReference type="EMBL" id="KQK01245.2"/>
    </source>
</evidence>
<dbReference type="GO" id="GO:0009626">
    <property type="term" value="P:plant-type hypersensitive response"/>
    <property type="evidence" value="ECO:0007669"/>
    <property type="project" value="UniProtKB-ARBA"/>
</dbReference>
<dbReference type="GO" id="GO:0098542">
    <property type="term" value="P:defense response to other organism"/>
    <property type="evidence" value="ECO:0000318"/>
    <property type="project" value="GO_Central"/>
</dbReference>
<dbReference type="Pfam" id="PF23559">
    <property type="entry name" value="WHD_DRP"/>
    <property type="match status" value="1"/>
</dbReference>
<dbReference type="FunFam" id="3.40.50.300:FF:001091">
    <property type="entry name" value="Probable disease resistance protein At1g61300"/>
    <property type="match status" value="1"/>
</dbReference>
<dbReference type="Gene3D" id="3.40.50.300">
    <property type="entry name" value="P-loop containing nucleotide triphosphate hydrolases"/>
    <property type="match status" value="1"/>
</dbReference>
<dbReference type="OrthoDB" id="644366at2759"/>
<keyword evidence="1" id="KW-0677">Repeat</keyword>
<evidence type="ECO:0000256" key="1">
    <source>
        <dbReference type="ARBA" id="ARBA00022737"/>
    </source>
</evidence>
<keyword evidence="2" id="KW-0611">Plant defense</keyword>
<gene>
    <name evidence="6" type="ORF">BRADI_3g55006v3</name>
</gene>
<dbReference type="PANTHER" id="PTHR23155">
    <property type="entry name" value="DISEASE RESISTANCE PROTEIN RP"/>
    <property type="match status" value="1"/>
</dbReference>
<dbReference type="Pfam" id="PF00931">
    <property type="entry name" value="NB-ARC"/>
    <property type="match status" value="1"/>
</dbReference>
<accession>A0A0Q3FSX3</accession>
<evidence type="ECO:0000313" key="7">
    <source>
        <dbReference type="EnsemblPlants" id="KQK01245"/>
    </source>
</evidence>
<dbReference type="InterPro" id="IPR042197">
    <property type="entry name" value="Apaf_helical"/>
</dbReference>
<dbReference type="GO" id="GO:0002758">
    <property type="term" value="P:innate immune response-activating signaling pathway"/>
    <property type="evidence" value="ECO:0007669"/>
    <property type="project" value="UniProtKB-ARBA"/>
</dbReference>
<dbReference type="InterPro" id="IPR055414">
    <property type="entry name" value="LRR_R13L4/SHOC2-like"/>
</dbReference>
<keyword evidence="8" id="KW-1185">Reference proteome</keyword>
<dbReference type="InterPro" id="IPR044974">
    <property type="entry name" value="Disease_R_plants"/>
</dbReference>
<dbReference type="SUPFAM" id="SSF52540">
    <property type="entry name" value="P-loop containing nucleoside triphosphate hydrolases"/>
    <property type="match status" value="1"/>
</dbReference>
<dbReference type="InterPro" id="IPR002182">
    <property type="entry name" value="NB-ARC"/>
</dbReference>
<proteinExistence type="predicted"/>
<dbReference type="Gene3D" id="3.80.10.10">
    <property type="entry name" value="Ribonuclease Inhibitor"/>
    <property type="match status" value="1"/>
</dbReference>
<dbReference type="PRINTS" id="PR00364">
    <property type="entry name" value="DISEASERSIST"/>
</dbReference>
<protein>
    <submittedName>
        <fullName evidence="6 7">Uncharacterized protein</fullName>
    </submittedName>
</protein>
<dbReference type="InterPro" id="IPR032675">
    <property type="entry name" value="LRR_dom_sf"/>
</dbReference>
<dbReference type="Gene3D" id="1.10.10.10">
    <property type="entry name" value="Winged helix-like DNA-binding domain superfamily/Winged helix DNA-binding domain"/>
    <property type="match status" value="1"/>
</dbReference>
<dbReference type="PANTHER" id="PTHR23155:SF906">
    <property type="entry name" value="OS08G0205100 PROTEIN"/>
    <property type="match status" value="1"/>
</dbReference>
<organism evidence="6">
    <name type="scientific">Brachypodium distachyon</name>
    <name type="common">Purple false brome</name>
    <name type="synonym">Trachynia distachya</name>
    <dbReference type="NCBI Taxonomy" id="15368"/>
    <lineage>
        <taxon>Eukaryota</taxon>
        <taxon>Viridiplantae</taxon>
        <taxon>Streptophyta</taxon>
        <taxon>Embryophyta</taxon>
        <taxon>Tracheophyta</taxon>
        <taxon>Spermatophyta</taxon>
        <taxon>Magnoliopsida</taxon>
        <taxon>Liliopsida</taxon>
        <taxon>Poales</taxon>
        <taxon>Poaceae</taxon>
        <taxon>BOP clade</taxon>
        <taxon>Pooideae</taxon>
        <taxon>Stipodae</taxon>
        <taxon>Brachypodieae</taxon>
        <taxon>Brachypodium</taxon>
    </lineage>
</organism>
<dbReference type="EMBL" id="CM000882">
    <property type="protein sequence ID" value="KQK01245.2"/>
    <property type="molecule type" value="Genomic_DNA"/>
</dbReference>
<reference evidence="6 7" key="1">
    <citation type="journal article" date="2010" name="Nature">
        <title>Genome sequencing and analysis of the model grass Brachypodium distachyon.</title>
        <authorList>
            <consortium name="International Brachypodium Initiative"/>
        </authorList>
    </citation>
    <scope>NUCLEOTIDE SEQUENCE [LARGE SCALE GENOMIC DNA]</scope>
    <source>
        <strain evidence="6 7">Bd21</strain>
    </source>
</reference>
<sequence length="671" mass="75441">MNLQNHTKEFFRIYKSSRYKIDECNSGSGFVPVDSRMSVIYKEAAGLVGLDGPTEELSNWLTDSKKTVKVVSIVGFGGLGKTTLAKQLYDKVGGKFDVKAFVPISQRPNVSGILNSMQSKLGIKDSSQHKDDHDIIDGLREHLKHKRYFIVIDDLWDHLTWETVRCAFPENSNGSRIIVTTRLEDVAFAACCNNQQCIYKMKYLNDEDSKRLFFGRISGSNYPSNVEEASAGILKKCGGLPLAVITVASLLACRPEILRKDWESIRNYLDMQFGTNLTLDGVKLILNLSYIHLPLRLRACCLYLGMYPEDEEIMRDDLARQWIAEGFVSIIPGLDLEDVAKSYFNELINVSMIQPERIEYGEVLSCRVHDMMLDLIQSKCVEDNFVSVAYKYEDMARLHDCQYKVRRLLNLCTSEGTDGTISGTIIAPSMSQVRSFSQHGNAKHSPSLSLFKHLRVLVLYMEGMTVDLTAINQLFQLRYLKVSAANGSIQLPTKIKGPVHLETLELVEGDFKSTLPSDIVDLPCLSHLIVDRFHRTPDLPNGISQMKSLRTLHGFEIGRNSVEDIVGLGDLTNLRDLKLYFWRKTPETMDALSSLIGKLRNVKHLSLIGLSLGEDNMLLSISEPPLHIEVLELPYFCSLDFPNGLVISIASAACNWKLGSRRFMSSGRCPT</sequence>
<dbReference type="FunFam" id="1.10.10.10:FF:000322">
    <property type="entry name" value="Probable disease resistance protein At1g63360"/>
    <property type="match status" value="1"/>
</dbReference>
<evidence type="ECO:0000259" key="4">
    <source>
        <dbReference type="Pfam" id="PF23559"/>
    </source>
</evidence>
<dbReference type="InParanoid" id="A0A0Q3FSX3"/>
<name>A0A0Q3FSX3_BRADI</name>
<dbReference type="GO" id="GO:0042742">
    <property type="term" value="P:defense response to bacterium"/>
    <property type="evidence" value="ECO:0007669"/>
    <property type="project" value="UniProtKB-ARBA"/>
</dbReference>
<dbReference type="InterPro" id="IPR027417">
    <property type="entry name" value="P-loop_NTPase"/>
</dbReference>
<dbReference type="InterPro" id="IPR036388">
    <property type="entry name" value="WH-like_DNA-bd_sf"/>
</dbReference>
<evidence type="ECO:0000259" key="3">
    <source>
        <dbReference type="Pfam" id="PF00931"/>
    </source>
</evidence>
<dbReference type="Gene3D" id="1.10.8.430">
    <property type="entry name" value="Helical domain of apoptotic protease-activating factors"/>
    <property type="match status" value="1"/>
</dbReference>
<evidence type="ECO:0000313" key="8">
    <source>
        <dbReference type="Proteomes" id="UP000008810"/>
    </source>
</evidence>
<dbReference type="Proteomes" id="UP000008810">
    <property type="component" value="Chromosome 3"/>
</dbReference>
<feature type="domain" description="NB-ARC" evidence="3">
    <location>
        <begin position="53"/>
        <end position="213"/>
    </location>
</feature>
<dbReference type="AlphaFoldDB" id="A0A0Q3FSX3"/>
<reference evidence="6" key="2">
    <citation type="submission" date="2017-06" db="EMBL/GenBank/DDBJ databases">
        <title>WGS assembly of Brachypodium distachyon.</title>
        <authorList>
            <consortium name="The International Brachypodium Initiative"/>
            <person name="Lucas S."/>
            <person name="Harmon-Smith M."/>
            <person name="Lail K."/>
            <person name="Tice H."/>
            <person name="Grimwood J."/>
            <person name="Bruce D."/>
            <person name="Barry K."/>
            <person name="Shu S."/>
            <person name="Lindquist E."/>
            <person name="Wang M."/>
            <person name="Pitluck S."/>
            <person name="Vogel J.P."/>
            <person name="Garvin D.F."/>
            <person name="Mockler T.C."/>
            <person name="Schmutz J."/>
            <person name="Rokhsar D."/>
            <person name="Bevan M.W."/>
        </authorList>
    </citation>
    <scope>NUCLEOTIDE SEQUENCE</scope>
    <source>
        <strain evidence="6">Bd21</strain>
    </source>
</reference>
<dbReference type="EnsemblPlants" id="KQK01245">
    <property type="protein sequence ID" value="KQK01245"/>
    <property type="gene ID" value="BRADI_3g55006v3"/>
</dbReference>
<dbReference type="InterPro" id="IPR058922">
    <property type="entry name" value="WHD_DRP"/>
</dbReference>
<evidence type="ECO:0000256" key="2">
    <source>
        <dbReference type="ARBA" id="ARBA00022821"/>
    </source>
</evidence>
<reference evidence="7" key="3">
    <citation type="submission" date="2018-08" db="UniProtKB">
        <authorList>
            <consortium name="EnsemblPlants"/>
        </authorList>
    </citation>
    <scope>IDENTIFICATION</scope>
    <source>
        <strain evidence="7">cv. Bd21</strain>
    </source>
</reference>
<dbReference type="Gramene" id="KQK01245">
    <property type="protein sequence ID" value="KQK01245"/>
    <property type="gene ID" value="BRADI_3g55006v3"/>
</dbReference>
<dbReference type="Pfam" id="PF23598">
    <property type="entry name" value="LRR_14"/>
    <property type="match status" value="1"/>
</dbReference>
<evidence type="ECO:0000259" key="5">
    <source>
        <dbReference type="Pfam" id="PF23598"/>
    </source>
</evidence>
<dbReference type="GO" id="GO:0043531">
    <property type="term" value="F:ADP binding"/>
    <property type="evidence" value="ECO:0007669"/>
    <property type="project" value="InterPro"/>
</dbReference>
<dbReference type="SUPFAM" id="SSF52047">
    <property type="entry name" value="RNI-like"/>
    <property type="match status" value="1"/>
</dbReference>
<feature type="domain" description="Disease resistance R13L4/SHOC-2-like LRR" evidence="5">
    <location>
        <begin position="432"/>
        <end position="637"/>
    </location>
</feature>